<evidence type="ECO:0000256" key="1">
    <source>
        <dbReference type="SAM" id="Phobius"/>
    </source>
</evidence>
<feature type="transmembrane region" description="Helical" evidence="1">
    <location>
        <begin position="24"/>
        <end position="44"/>
    </location>
</feature>
<keyword evidence="1" id="KW-1133">Transmembrane helix</keyword>
<feature type="domain" description="YcxB-like C-terminal" evidence="2">
    <location>
        <begin position="108"/>
        <end position="155"/>
    </location>
</feature>
<dbReference type="Pfam" id="PF14317">
    <property type="entry name" value="YcxB"/>
    <property type="match status" value="1"/>
</dbReference>
<comment type="caution">
    <text evidence="3">The sequence shown here is derived from an EMBL/GenBank/DDBJ whole genome shotgun (WGS) entry which is preliminary data.</text>
</comment>
<feature type="transmembrane region" description="Helical" evidence="1">
    <location>
        <begin position="50"/>
        <end position="71"/>
    </location>
</feature>
<reference evidence="3" key="1">
    <citation type="journal article" date="2021" name="PeerJ">
        <title>Extensive microbial diversity within the chicken gut microbiome revealed by metagenomics and culture.</title>
        <authorList>
            <person name="Gilroy R."/>
            <person name="Ravi A."/>
            <person name="Getino M."/>
            <person name="Pursley I."/>
            <person name="Horton D.L."/>
            <person name="Alikhan N.F."/>
            <person name="Baker D."/>
            <person name="Gharbi K."/>
            <person name="Hall N."/>
            <person name="Watson M."/>
            <person name="Adriaenssens E.M."/>
            <person name="Foster-Nyarko E."/>
            <person name="Jarju S."/>
            <person name="Secka A."/>
            <person name="Antonio M."/>
            <person name="Oren A."/>
            <person name="Chaudhuri R.R."/>
            <person name="La Ragione R."/>
            <person name="Hildebrand F."/>
            <person name="Pallen M.J."/>
        </authorList>
    </citation>
    <scope>NUCLEOTIDE SEQUENCE</scope>
    <source>
        <strain evidence="3">ChiW7-2402</strain>
    </source>
</reference>
<dbReference type="InterPro" id="IPR025588">
    <property type="entry name" value="YcxB-like_C"/>
</dbReference>
<evidence type="ECO:0000313" key="4">
    <source>
        <dbReference type="Proteomes" id="UP000824102"/>
    </source>
</evidence>
<dbReference type="EMBL" id="DXBB01000022">
    <property type="protein sequence ID" value="HIZ72171.1"/>
    <property type="molecule type" value="Genomic_DNA"/>
</dbReference>
<dbReference type="AlphaFoldDB" id="A0A9D2JYP1"/>
<keyword evidence="1" id="KW-0812">Transmembrane</keyword>
<proteinExistence type="predicted"/>
<evidence type="ECO:0000259" key="2">
    <source>
        <dbReference type="Pfam" id="PF14317"/>
    </source>
</evidence>
<dbReference type="Proteomes" id="UP000824102">
    <property type="component" value="Unassembled WGS sequence"/>
</dbReference>
<reference evidence="3" key="2">
    <citation type="submission" date="2021-04" db="EMBL/GenBank/DDBJ databases">
        <authorList>
            <person name="Gilroy R."/>
        </authorList>
    </citation>
    <scope>NUCLEOTIDE SEQUENCE</scope>
    <source>
        <strain evidence="3">ChiW7-2402</strain>
    </source>
</reference>
<name>A0A9D2JYP1_9FIRM</name>
<protein>
    <submittedName>
        <fullName evidence="3">YcxB family protein</fullName>
    </submittedName>
</protein>
<evidence type="ECO:0000313" key="3">
    <source>
        <dbReference type="EMBL" id="HIZ72171.1"/>
    </source>
</evidence>
<keyword evidence="1" id="KW-0472">Membrane</keyword>
<accession>A0A9D2JYP1</accession>
<organism evidence="3 4">
    <name type="scientific">Candidatus Gallimonas intestinavium</name>
    <dbReference type="NCBI Taxonomy" id="2838603"/>
    <lineage>
        <taxon>Bacteria</taxon>
        <taxon>Bacillati</taxon>
        <taxon>Bacillota</taxon>
        <taxon>Clostridia</taxon>
        <taxon>Candidatus Gallimonas</taxon>
    </lineage>
</organism>
<gene>
    <name evidence="3" type="ORF">H9964_01160</name>
</gene>
<sequence length="174" mass="19256">MFVNETKNDVDTNLAATLHTGGPVMAAVCGGMSALFLVLGAVLLALKADVFFYAFCFAAAALLLIFLFFCYKPVLKAVLKKSLAGKEAVHRFVFREDGFELKTERGEQITSRGTVAYSDLYRVVEFSDLWIVYLDRSTVFAVARSGMTEGRAEDLSVFFGVKLGDRFKSHVRAR</sequence>